<dbReference type="GO" id="GO:1904158">
    <property type="term" value="P:axonemal central apparatus assembly"/>
    <property type="evidence" value="ECO:0007669"/>
    <property type="project" value="TreeGrafter"/>
</dbReference>
<dbReference type="GO" id="GO:0005930">
    <property type="term" value="C:axoneme"/>
    <property type="evidence" value="ECO:0007669"/>
    <property type="project" value="TreeGrafter"/>
</dbReference>
<organism evidence="1">
    <name type="scientific">Cladocopium goreaui</name>
    <dbReference type="NCBI Taxonomy" id="2562237"/>
    <lineage>
        <taxon>Eukaryota</taxon>
        <taxon>Sar</taxon>
        <taxon>Alveolata</taxon>
        <taxon>Dinophyceae</taxon>
        <taxon>Suessiales</taxon>
        <taxon>Symbiodiniaceae</taxon>
        <taxon>Cladocopium</taxon>
    </lineage>
</organism>
<dbReference type="Gene3D" id="2.60.40.10">
    <property type="entry name" value="Immunoglobulins"/>
    <property type="match status" value="1"/>
</dbReference>
<accession>A0A9P1FMU0</accession>
<gene>
    <name evidence="1" type="ORF">C1SCF055_LOCUS9446</name>
</gene>
<dbReference type="InterPro" id="IPR013783">
    <property type="entry name" value="Ig-like_fold"/>
</dbReference>
<evidence type="ECO:0000313" key="3">
    <source>
        <dbReference type="Proteomes" id="UP001152797"/>
    </source>
</evidence>
<dbReference type="AlphaFoldDB" id="A0A9P1FMU0"/>
<dbReference type="PANTHER" id="PTHR23053">
    <property type="entry name" value="DLEC1 DELETED IN LUNG AND ESOPHAGEAL CANCER 1"/>
    <property type="match status" value="1"/>
</dbReference>
<comment type="caution">
    <text evidence="1">The sequence shown here is derived from an EMBL/GenBank/DDBJ whole genome shotgun (WGS) entry which is preliminary data.</text>
</comment>
<dbReference type="EMBL" id="CAMXCT010000654">
    <property type="protein sequence ID" value="CAI3981681.1"/>
    <property type="molecule type" value="Genomic_DNA"/>
</dbReference>
<keyword evidence="3" id="KW-1185">Reference proteome</keyword>
<dbReference type="EMBL" id="CAMXCT030000654">
    <property type="protein sequence ID" value="CAL4768993.1"/>
    <property type="molecule type" value="Genomic_DNA"/>
</dbReference>
<name>A0A9P1FMU0_9DINO</name>
<sequence length="98" mass="10672">MVDGGPEYEVALKGTAAPCKFSLDRTELDFGDIPFTEVGETELYLSNKGQVPAGWPSLMASFNFNLSGVSRPFVVDVVPSNGVLKPEERLKATERRHG</sequence>
<dbReference type="GO" id="GO:0003341">
    <property type="term" value="P:cilium movement"/>
    <property type="evidence" value="ECO:0007669"/>
    <property type="project" value="TreeGrafter"/>
</dbReference>
<proteinExistence type="predicted"/>
<evidence type="ECO:0000313" key="1">
    <source>
        <dbReference type="EMBL" id="CAI3981681.1"/>
    </source>
</evidence>
<dbReference type="EMBL" id="CAMXCT020000654">
    <property type="protein sequence ID" value="CAL1135056.1"/>
    <property type="molecule type" value="Genomic_DNA"/>
</dbReference>
<dbReference type="InterPro" id="IPR033305">
    <property type="entry name" value="Hydin-like"/>
</dbReference>
<dbReference type="OrthoDB" id="431629at2759"/>
<reference evidence="2 3" key="2">
    <citation type="submission" date="2024-05" db="EMBL/GenBank/DDBJ databases">
        <authorList>
            <person name="Chen Y."/>
            <person name="Shah S."/>
            <person name="Dougan E. K."/>
            <person name="Thang M."/>
            <person name="Chan C."/>
        </authorList>
    </citation>
    <scope>NUCLEOTIDE SEQUENCE [LARGE SCALE GENOMIC DNA]</scope>
</reference>
<reference evidence="1" key="1">
    <citation type="submission" date="2022-10" db="EMBL/GenBank/DDBJ databases">
        <authorList>
            <person name="Chen Y."/>
            <person name="Dougan E. K."/>
            <person name="Chan C."/>
            <person name="Rhodes N."/>
            <person name="Thang M."/>
        </authorList>
    </citation>
    <scope>NUCLEOTIDE SEQUENCE</scope>
</reference>
<dbReference type="Proteomes" id="UP001152797">
    <property type="component" value="Unassembled WGS sequence"/>
</dbReference>
<dbReference type="PANTHER" id="PTHR23053:SF0">
    <property type="entry name" value="HYDROCEPHALUS-INDUCING PROTEIN HOMOLOG"/>
    <property type="match status" value="1"/>
</dbReference>
<evidence type="ECO:0000313" key="2">
    <source>
        <dbReference type="EMBL" id="CAL4768993.1"/>
    </source>
</evidence>
<protein>
    <submittedName>
        <fullName evidence="2">Hydrocephalus-inducing protein (Protein Hy-3)</fullName>
    </submittedName>
</protein>